<name>A0A383DNH6_9ZZZZ</name>
<evidence type="ECO:0000313" key="1">
    <source>
        <dbReference type="EMBL" id="SVE45869.1"/>
    </source>
</evidence>
<feature type="non-terminal residue" evidence="1">
    <location>
        <position position="124"/>
    </location>
</feature>
<sequence length="124" mass="13428">MGISTTFRSCIHPFNRIVAVVIFVTGVIASPAQDTKAAAAYEAAAGLFNLGLWEQATVAYKEYFKKHPKHTLAGHAHYGLGLCYFNMKDYDSAVKELESAAGSKGPDPVEANLYLGQSLMMKTP</sequence>
<dbReference type="EMBL" id="UINC01218724">
    <property type="protein sequence ID" value="SVE45869.1"/>
    <property type="molecule type" value="Genomic_DNA"/>
</dbReference>
<dbReference type="AlphaFoldDB" id="A0A383DNH6"/>
<proteinExistence type="predicted"/>
<dbReference type="InterPro" id="IPR011990">
    <property type="entry name" value="TPR-like_helical_dom_sf"/>
</dbReference>
<dbReference type="Gene3D" id="1.25.40.10">
    <property type="entry name" value="Tetratricopeptide repeat domain"/>
    <property type="match status" value="1"/>
</dbReference>
<accession>A0A383DNH6</accession>
<dbReference type="Pfam" id="PF13432">
    <property type="entry name" value="TPR_16"/>
    <property type="match status" value="1"/>
</dbReference>
<dbReference type="SUPFAM" id="SSF48452">
    <property type="entry name" value="TPR-like"/>
    <property type="match status" value="1"/>
</dbReference>
<protein>
    <submittedName>
        <fullName evidence="1">Uncharacterized protein</fullName>
    </submittedName>
</protein>
<organism evidence="1">
    <name type="scientific">marine metagenome</name>
    <dbReference type="NCBI Taxonomy" id="408172"/>
    <lineage>
        <taxon>unclassified sequences</taxon>
        <taxon>metagenomes</taxon>
        <taxon>ecological metagenomes</taxon>
    </lineage>
</organism>
<reference evidence="1" key="1">
    <citation type="submission" date="2018-05" db="EMBL/GenBank/DDBJ databases">
        <authorList>
            <person name="Lanie J.A."/>
            <person name="Ng W.-L."/>
            <person name="Kazmierczak K.M."/>
            <person name="Andrzejewski T.M."/>
            <person name="Davidsen T.M."/>
            <person name="Wayne K.J."/>
            <person name="Tettelin H."/>
            <person name="Glass J.I."/>
            <person name="Rusch D."/>
            <person name="Podicherti R."/>
            <person name="Tsui H.-C.T."/>
            <person name="Winkler M.E."/>
        </authorList>
    </citation>
    <scope>NUCLEOTIDE SEQUENCE</scope>
</reference>
<gene>
    <name evidence="1" type="ORF">METZ01_LOCUS498723</name>
</gene>